<reference evidence="3" key="3">
    <citation type="submission" date="2019-12" db="UniProtKB">
        <authorList>
            <consortium name="WormBaseParasite"/>
        </authorList>
    </citation>
    <scope>IDENTIFICATION</scope>
</reference>
<dbReference type="Proteomes" id="UP000046395">
    <property type="component" value="Unassembled WGS sequence"/>
</dbReference>
<keyword evidence="2" id="KW-1185">Reference proteome</keyword>
<reference evidence="2" key="2">
    <citation type="submission" date="2014-03" db="EMBL/GenBank/DDBJ databases">
        <title>The whipworm genome and dual-species transcriptomics of an intimate host-pathogen interaction.</title>
        <authorList>
            <person name="Foth B.J."/>
            <person name="Tsai I.J."/>
            <person name="Reid A.J."/>
            <person name="Bancroft A.J."/>
            <person name="Nichol S."/>
            <person name="Tracey A."/>
            <person name="Holroyd N."/>
            <person name="Cotton J.A."/>
            <person name="Stanley E.J."/>
            <person name="Zarowiecki M."/>
            <person name="Liu J.Z."/>
            <person name="Huckvale T."/>
            <person name="Cooper P.J."/>
            <person name="Grencis R.K."/>
            <person name="Berriman M."/>
        </authorList>
    </citation>
    <scope>NUCLEOTIDE SEQUENCE [LARGE SCALE GENOMIC DNA]</scope>
    <source>
        <strain evidence="2">Edinburgh</strain>
    </source>
</reference>
<evidence type="ECO:0000256" key="1">
    <source>
        <dbReference type="SAM" id="MobiDB-lite"/>
    </source>
</evidence>
<dbReference type="AlphaFoldDB" id="A0A5S6QE82"/>
<evidence type="ECO:0000313" key="2">
    <source>
        <dbReference type="Proteomes" id="UP000046395"/>
    </source>
</evidence>
<feature type="region of interest" description="Disordered" evidence="1">
    <location>
        <begin position="187"/>
        <end position="227"/>
    </location>
</feature>
<accession>A0A5S6QE82</accession>
<dbReference type="WBParaSite" id="TMUE_1000005533.1">
    <property type="protein sequence ID" value="TMUE_1000005533.1"/>
    <property type="gene ID" value="WBGene00299307"/>
</dbReference>
<evidence type="ECO:0000313" key="4">
    <source>
        <dbReference type="WBParaSite" id="TMUE_1000005533.2"/>
    </source>
</evidence>
<dbReference type="WBParaSite" id="TMUE_1000005533.2">
    <property type="protein sequence ID" value="TMUE_1000005533.2"/>
    <property type="gene ID" value="WBGene00299307"/>
</dbReference>
<proteinExistence type="predicted"/>
<protein>
    <submittedName>
        <fullName evidence="3 4">Uncharacterized protein</fullName>
    </submittedName>
</protein>
<organism evidence="2 3">
    <name type="scientific">Trichuris muris</name>
    <name type="common">Mouse whipworm</name>
    <dbReference type="NCBI Taxonomy" id="70415"/>
    <lineage>
        <taxon>Eukaryota</taxon>
        <taxon>Metazoa</taxon>
        <taxon>Ecdysozoa</taxon>
        <taxon>Nematoda</taxon>
        <taxon>Enoplea</taxon>
        <taxon>Dorylaimia</taxon>
        <taxon>Trichinellida</taxon>
        <taxon>Trichuridae</taxon>
        <taxon>Trichuris</taxon>
    </lineage>
</organism>
<feature type="compositionally biased region" description="Low complexity" evidence="1">
    <location>
        <begin position="216"/>
        <end position="227"/>
    </location>
</feature>
<reference evidence="2" key="1">
    <citation type="submission" date="2013-11" db="EMBL/GenBank/DDBJ databases">
        <authorList>
            <person name="Aslett M."/>
        </authorList>
    </citation>
    <scope>NUCLEOTIDE SEQUENCE [LARGE SCALE GENOMIC DNA]</scope>
    <source>
        <strain evidence="2">Edinburgh</strain>
    </source>
</reference>
<name>A0A5S6QE82_TRIMR</name>
<evidence type="ECO:0000313" key="3">
    <source>
        <dbReference type="WBParaSite" id="TMUE_1000005533.1"/>
    </source>
</evidence>
<sequence>MDSSTFSDDAQTSLRLLPNCNNNDFQLQPRRKANCIFVQIVIANCDKIEAAPLLGPQPAHRFRQSGRSTFGRPSLLEGPLVCCGQGATSSLALMGMEGNRGGGSSEPKTTCRREIGTLRVDGAARAERRIGIRRRQQPIREGRAALVNDNIPSQCRSICRFYGRINKKKSGRKLLATDNICLKGKHVEAKERIDETAPSPIKGSAKAQVDDAVGEAPARATSPAPPT</sequence>